<evidence type="ECO:0000259" key="2">
    <source>
        <dbReference type="Pfam" id="PF04235"/>
    </source>
</evidence>
<dbReference type="Proteomes" id="UP000000844">
    <property type="component" value="Chromosome"/>
</dbReference>
<dbReference type="InterPro" id="IPR045931">
    <property type="entry name" value="DUF6350"/>
</dbReference>
<feature type="transmembrane region" description="Helical" evidence="1">
    <location>
        <begin position="514"/>
        <end position="534"/>
    </location>
</feature>
<feature type="transmembrane region" description="Helical" evidence="1">
    <location>
        <begin position="473"/>
        <end position="493"/>
    </location>
</feature>
<feature type="transmembrane region" description="Helical" evidence="1">
    <location>
        <begin position="689"/>
        <end position="710"/>
    </location>
</feature>
<dbReference type="RefSeq" id="WP_013015894.1">
    <property type="nucleotide sequence ID" value="NC_013947.1"/>
</dbReference>
<reference evidence="3 4" key="1">
    <citation type="journal article" date="2009" name="Stand. Genomic Sci.">
        <title>Complete genome sequence of Stackebrandtia nassauensis type strain (LLR-40K-21).</title>
        <authorList>
            <person name="Munk C."/>
            <person name="Lapidus A."/>
            <person name="Copeland A."/>
            <person name="Jando M."/>
            <person name="Mayilraj S."/>
            <person name="Glavina Del Rio T."/>
            <person name="Nolan M."/>
            <person name="Chen F."/>
            <person name="Lucas S."/>
            <person name="Tice H."/>
            <person name="Cheng J.F."/>
            <person name="Han C."/>
            <person name="Detter J.C."/>
            <person name="Bruce D."/>
            <person name="Goodwin L."/>
            <person name="Chain P."/>
            <person name="Pitluck S."/>
            <person name="Goker M."/>
            <person name="Ovchinikova G."/>
            <person name="Pati A."/>
            <person name="Ivanova N."/>
            <person name="Mavromatis K."/>
            <person name="Chen A."/>
            <person name="Palaniappan K."/>
            <person name="Land M."/>
            <person name="Hauser L."/>
            <person name="Chang Y.J."/>
            <person name="Jeffries C.D."/>
            <person name="Bristow J."/>
            <person name="Eisen J.A."/>
            <person name="Markowitz V."/>
            <person name="Hugenholtz P."/>
            <person name="Kyrpides N.C."/>
            <person name="Klenk H.P."/>
        </authorList>
    </citation>
    <scope>NUCLEOTIDE SEQUENCE [LARGE SCALE GENOMIC DNA]</scope>
    <source>
        <strain evidence="4">DSM 44728 / CIP 108903 / NRRL B-16338 / NBRC 102104 / LLR-40K-21</strain>
    </source>
</reference>
<feature type="transmembrane region" description="Helical" evidence="1">
    <location>
        <begin position="72"/>
        <end position="90"/>
    </location>
</feature>
<feature type="transmembrane region" description="Helical" evidence="1">
    <location>
        <begin position="142"/>
        <end position="175"/>
    </location>
</feature>
<dbReference type="InterPro" id="IPR052529">
    <property type="entry name" value="Bact_Transport_Assoc"/>
</dbReference>
<gene>
    <name evidence="3" type="ordered locus">Snas_0609</name>
</gene>
<feature type="transmembrane region" description="Helical" evidence="1">
    <location>
        <begin position="759"/>
        <end position="781"/>
    </location>
</feature>
<keyword evidence="4" id="KW-1185">Reference proteome</keyword>
<dbReference type="InterPro" id="IPR007349">
    <property type="entry name" value="DUF418"/>
</dbReference>
<dbReference type="HOGENOM" id="CLU_356348_0_0_11"/>
<accession>D3Q6S4</accession>
<feature type="transmembrane region" description="Helical" evidence="1">
    <location>
        <begin position="416"/>
        <end position="446"/>
    </location>
</feature>
<dbReference type="AlphaFoldDB" id="D3Q6S4"/>
<dbReference type="EMBL" id="CP001778">
    <property type="protein sequence ID" value="ADD40323.1"/>
    <property type="molecule type" value="Genomic_DNA"/>
</dbReference>
<dbReference type="Pfam" id="PF19877">
    <property type="entry name" value="DUF6350"/>
    <property type="match status" value="1"/>
</dbReference>
<evidence type="ECO:0000256" key="1">
    <source>
        <dbReference type="SAM" id="Phobius"/>
    </source>
</evidence>
<evidence type="ECO:0000313" key="4">
    <source>
        <dbReference type="Proteomes" id="UP000000844"/>
    </source>
</evidence>
<feature type="transmembrane region" description="Helical" evidence="1">
    <location>
        <begin position="717"/>
        <end position="739"/>
    </location>
</feature>
<feature type="transmembrane region" description="Helical" evidence="1">
    <location>
        <begin position="266"/>
        <end position="287"/>
    </location>
</feature>
<keyword evidence="1" id="KW-1133">Transmembrane helix</keyword>
<feature type="transmembrane region" description="Helical" evidence="1">
    <location>
        <begin position="102"/>
        <end position="122"/>
    </location>
</feature>
<feature type="transmembrane region" description="Helical" evidence="1">
    <location>
        <begin position="293"/>
        <end position="317"/>
    </location>
</feature>
<feature type="transmembrane region" description="Helical" evidence="1">
    <location>
        <begin position="620"/>
        <end position="647"/>
    </location>
</feature>
<dbReference type="eggNOG" id="COG2311">
    <property type="taxonomic scope" value="Bacteria"/>
</dbReference>
<dbReference type="PANTHER" id="PTHR30590">
    <property type="entry name" value="INNER MEMBRANE PROTEIN"/>
    <property type="match status" value="1"/>
</dbReference>
<sequence>MSAPTHPAVPPPANAGTPVRQRIQALDVLRGFALCGILLVNVQPIANRGRVIVDASDGSQSPWMGLFADQRFFPIFSLLFGIGFALQLASATGRARRPRVILLRRLLVLLAIGAAHFLLWQGDILTTYAAVGLLVLLPSSWLPRWATAVLAGVLIAVAVALGGERLVLVAGLFLLGSTLVRYRVVDRIGACARGPIVVGAVLTVAAVPVLWAQATAELSDAAFSRIFAVAGLLLAGVYTCVVFTLTHTPLRSVMAAVFAPLGRMALTNYLTATVIVLVIARVVGIRPQDWDTALVLSIAGLVLAVQWAWSTLWLRFFRYGPLEWLWRWATWAKRPSAEVRLPTGRSAARGACWRAPRTVSVVTNLATMNDRQAEARRGRQRETVAVSVPARAPRQRGRQRETVVVTPAPRTRLRGVLVAGVVTSVWNCLVVAIPILVAVIGAWWIAGRPGTVSAVVRVAGATWLAGHGIPVHIAGMTIGLPVLAVTAIILWRLSKAGANTIRAIGGRDVPAVRAATLSVVIGYTLVTVLVAFLVSGSGFDVTMWRAAVHGAVLALVGASLGALSESGSGTGLWHRIPVWWRRGLRTGALSMTATVAAGALLAGVAIAVRGSSVAETISVYHGGALGLAILSLLYIPTLAIWATAYLLGPGFAVGDGTHVSVMEVIIGPLPQFPLFAATPGEPLDWWGTALWGVPLAIGSMQGVILALRSLDLALPRLIYATIVSGITAGTIMAILAFAASGPLGTKHLAEMGPRVLPTALTAAGVIAGSVFVGAMATRLLGARKNRD</sequence>
<keyword evidence="1" id="KW-0472">Membrane</keyword>
<dbReference type="Pfam" id="PF04235">
    <property type="entry name" value="DUF418"/>
    <property type="match status" value="1"/>
</dbReference>
<keyword evidence="1" id="KW-0812">Transmembrane</keyword>
<feature type="domain" description="DUF418" evidence="2">
    <location>
        <begin position="196"/>
        <end position="333"/>
    </location>
</feature>
<feature type="transmembrane region" description="Helical" evidence="1">
    <location>
        <begin position="196"/>
        <end position="214"/>
    </location>
</feature>
<protein>
    <recommendedName>
        <fullName evidence="2">DUF418 domain-containing protein</fullName>
    </recommendedName>
</protein>
<feature type="transmembrane region" description="Helical" evidence="1">
    <location>
        <begin position="226"/>
        <end position="245"/>
    </location>
</feature>
<proteinExistence type="predicted"/>
<dbReference type="KEGG" id="sna:Snas_0609"/>
<organism evidence="3 4">
    <name type="scientific">Stackebrandtia nassauensis (strain DSM 44728 / CIP 108903 / NRRL B-16338 / NBRC 102104 / LLR-40K-21)</name>
    <dbReference type="NCBI Taxonomy" id="446470"/>
    <lineage>
        <taxon>Bacteria</taxon>
        <taxon>Bacillati</taxon>
        <taxon>Actinomycetota</taxon>
        <taxon>Actinomycetes</taxon>
        <taxon>Glycomycetales</taxon>
        <taxon>Glycomycetaceae</taxon>
        <taxon>Stackebrandtia</taxon>
    </lineage>
</organism>
<dbReference type="PANTHER" id="PTHR30590:SF2">
    <property type="entry name" value="INNER MEMBRANE PROTEIN"/>
    <property type="match status" value="1"/>
</dbReference>
<dbReference type="STRING" id="446470.Snas_0609"/>
<evidence type="ECO:0000313" key="3">
    <source>
        <dbReference type="EMBL" id="ADD40323.1"/>
    </source>
</evidence>
<feature type="transmembrane region" description="Helical" evidence="1">
    <location>
        <begin position="584"/>
        <end position="608"/>
    </location>
</feature>
<name>D3Q6S4_STANL</name>